<dbReference type="Pfam" id="PF03600">
    <property type="entry name" value="CitMHS"/>
    <property type="match status" value="1"/>
</dbReference>
<dbReference type="GO" id="GO:0015137">
    <property type="term" value="F:citrate transmembrane transporter activity"/>
    <property type="evidence" value="ECO:0007669"/>
    <property type="project" value="InterPro"/>
</dbReference>
<feature type="domain" description="Citrate transporter-like" evidence="7">
    <location>
        <begin position="14"/>
        <end position="379"/>
    </location>
</feature>
<keyword evidence="4 6" id="KW-1133">Transmembrane helix</keyword>
<feature type="transmembrane region" description="Helical" evidence="6">
    <location>
        <begin position="98"/>
        <end position="128"/>
    </location>
</feature>
<evidence type="ECO:0000256" key="5">
    <source>
        <dbReference type="ARBA" id="ARBA00023136"/>
    </source>
</evidence>
<keyword evidence="3 6" id="KW-0812">Transmembrane</keyword>
<reference evidence="9" key="1">
    <citation type="submission" date="2016-10" db="EMBL/GenBank/DDBJ databases">
        <authorList>
            <person name="Varghese N."/>
            <person name="Submissions S."/>
        </authorList>
    </citation>
    <scope>NUCLEOTIDE SEQUENCE [LARGE SCALE GENOMIC DNA]</scope>
    <source>
        <strain evidence="9">CGMCC 1.6854</strain>
    </source>
</reference>
<gene>
    <name evidence="8" type="ORF">SAMN04488137_3350</name>
</gene>
<organism evidence="8 9">
    <name type="scientific">Fictibacillus solisalsi</name>
    <dbReference type="NCBI Taxonomy" id="459525"/>
    <lineage>
        <taxon>Bacteria</taxon>
        <taxon>Bacillati</taxon>
        <taxon>Bacillota</taxon>
        <taxon>Bacilli</taxon>
        <taxon>Bacillales</taxon>
        <taxon>Fictibacillaceae</taxon>
        <taxon>Fictibacillus</taxon>
    </lineage>
</organism>
<dbReference type="AlphaFoldDB" id="A0A1G9YEN4"/>
<accession>A0A1G9YEN4</accession>
<name>A0A1G9YEN4_9BACL</name>
<dbReference type="STRING" id="459525.SAMN04488137_3350"/>
<evidence type="ECO:0000256" key="3">
    <source>
        <dbReference type="ARBA" id="ARBA00022692"/>
    </source>
</evidence>
<feature type="transmembrane region" description="Helical" evidence="6">
    <location>
        <begin position="233"/>
        <end position="249"/>
    </location>
</feature>
<keyword evidence="5 6" id="KW-0472">Membrane</keyword>
<dbReference type="InterPro" id="IPR004680">
    <property type="entry name" value="Cit_transptr-like_dom"/>
</dbReference>
<keyword evidence="2" id="KW-0813">Transport</keyword>
<feature type="transmembrane region" description="Helical" evidence="6">
    <location>
        <begin position="135"/>
        <end position="152"/>
    </location>
</feature>
<evidence type="ECO:0000256" key="2">
    <source>
        <dbReference type="ARBA" id="ARBA00022448"/>
    </source>
</evidence>
<evidence type="ECO:0000259" key="7">
    <source>
        <dbReference type="Pfam" id="PF03600"/>
    </source>
</evidence>
<evidence type="ECO:0000313" key="8">
    <source>
        <dbReference type="EMBL" id="SDN06911.1"/>
    </source>
</evidence>
<evidence type="ECO:0000256" key="1">
    <source>
        <dbReference type="ARBA" id="ARBA00004141"/>
    </source>
</evidence>
<dbReference type="InterPro" id="IPR014738">
    <property type="entry name" value="Citrate_transporter"/>
</dbReference>
<evidence type="ECO:0000256" key="4">
    <source>
        <dbReference type="ARBA" id="ARBA00022989"/>
    </source>
</evidence>
<dbReference type="OrthoDB" id="5329450at2"/>
<keyword evidence="9" id="KW-1185">Reference proteome</keyword>
<protein>
    <submittedName>
        <fullName evidence="8">Citrate-Mg2+:H+ or citrate-Ca2+:H+ symporter, CitMHS family</fullName>
    </submittedName>
</protein>
<dbReference type="NCBIfam" id="TIGR00784">
    <property type="entry name" value="citMHS"/>
    <property type="match status" value="1"/>
</dbReference>
<feature type="transmembrane region" description="Helical" evidence="6">
    <location>
        <begin position="29"/>
        <end position="49"/>
    </location>
</feature>
<feature type="transmembrane region" description="Helical" evidence="6">
    <location>
        <begin position="284"/>
        <end position="305"/>
    </location>
</feature>
<feature type="transmembrane region" description="Helical" evidence="6">
    <location>
        <begin position="384"/>
        <end position="401"/>
    </location>
</feature>
<comment type="subcellular location">
    <subcellularLocation>
        <location evidence="1">Membrane</location>
        <topology evidence="1">Multi-pass membrane protein</topology>
    </subcellularLocation>
</comment>
<feature type="transmembrane region" description="Helical" evidence="6">
    <location>
        <begin position="413"/>
        <end position="433"/>
    </location>
</feature>
<dbReference type="Proteomes" id="UP000199544">
    <property type="component" value="Unassembled WGS sequence"/>
</dbReference>
<evidence type="ECO:0000256" key="6">
    <source>
        <dbReference type="SAM" id="Phobius"/>
    </source>
</evidence>
<dbReference type="GO" id="GO:0016020">
    <property type="term" value="C:membrane"/>
    <property type="evidence" value="ECO:0007669"/>
    <property type="project" value="UniProtKB-SubCell"/>
</dbReference>
<evidence type="ECO:0000313" key="9">
    <source>
        <dbReference type="Proteomes" id="UP000199544"/>
    </source>
</evidence>
<feature type="transmembrane region" description="Helical" evidence="6">
    <location>
        <begin position="255"/>
        <end position="272"/>
    </location>
</feature>
<feature type="transmembrane region" description="Helical" evidence="6">
    <location>
        <begin position="172"/>
        <end position="194"/>
    </location>
</feature>
<dbReference type="EMBL" id="FNHW01000001">
    <property type="protein sequence ID" value="SDN06911.1"/>
    <property type="molecule type" value="Genomic_DNA"/>
</dbReference>
<proteinExistence type="predicted"/>
<sequence length="434" mass="46766">MITFLSFAMIIVFMYLIMSKKLSALNALILVPVVFALLGGFTNLGPMMLKGIESVASTGIMLVFAILYFGVLIDAGMFDPLVNKVVQLVKGDPVKITIGTAALSLLVGLDGDGTITYMIVVTALLPIYKRLGMNPLILACLPALSMGIMNILPWGGPTARVLSVLKLDTSELLVPIIPAMIAGVLWIFAVALFLGKRERSRLGITKDHSLAIQELAISTADHQQDQSLKRPKLFWFNLLFTFFLVAALLTNLLPIPVLFMLGFSIILVANYPRLEDQKERLQAHAGNILTVVPLVFAAGIFTGILEGTKMVDAMAGALVSIIPDFMGPQLPLITSITSMPFTFIMANDPYYFGIIPILAKTASQFGIEPIEIGMASLLGQPLHLLSPLVGSVYVLIGLAGIEFRDHIRFTAKYAVGTALVMTIAGILSGALSIF</sequence>
<feature type="transmembrane region" description="Helical" evidence="6">
    <location>
        <begin position="56"/>
        <end position="78"/>
    </location>
</feature>
<dbReference type="RefSeq" id="WP_090236105.1">
    <property type="nucleotide sequence ID" value="NZ_FNHW01000001.1"/>
</dbReference>